<dbReference type="SUPFAM" id="SSF55120">
    <property type="entry name" value="Pseudouridine synthase"/>
    <property type="match status" value="1"/>
</dbReference>
<dbReference type="GO" id="GO:0003723">
    <property type="term" value="F:RNA binding"/>
    <property type="evidence" value="ECO:0007669"/>
    <property type="project" value="InterPro"/>
</dbReference>
<dbReference type="Gene3D" id="3.30.70.580">
    <property type="entry name" value="Pseudouridine synthase I, catalytic domain, N-terminal subdomain"/>
    <property type="match status" value="1"/>
</dbReference>
<evidence type="ECO:0000256" key="1">
    <source>
        <dbReference type="ARBA" id="ARBA00023235"/>
    </source>
</evidence>
<protein>
    <recommendedName>
        <fullName evidence="2">F5/8 type C domain-containing protein</fullName>
    </recommendedName>
</protein>
<dbReference type="InterPro" id="IPR020094">
    <property type="entry name" value="TruA/RsuA/RluB/E/F_N"/>
</dbReference>
<evidence type="ECO:0000313" key="3">
    <source>
        <dbReference type="EMBL" id="SVC56224.1"/>
    </source>
</evidence>
<sequence length="46" mass="5353">MRRYKITIQYDGSSFNGWQIQKNRKTVQGELENALKVISGSKLRIP</sequence>
<dbReference type="GO" id="GO:0009982">
    <property type="term" value="F:pseudouridine synthase activity"/>
    <property type="evidence" value="ECO:0007669"/>
    <property type="project" value="InterPro"/>
</dbReference>
<dbReference type="InterPro" id="IPR000421">
    <property type="entry name" value="FA58C"/>
</dbReference>
<proteinExistence type="predicted"/>
<dbReference type="GO" id="GO:0001522">
    <property type="term" value="P:pseudouridine synthesis"/>
    <property type="evidence" value="ECO:0007669"/>
    <property type="project" value="InterPro"/>
</dbReference>
<dbReference type="EMBL" id="UINC01098027">
    <property type="protein sequence ID" value="SVC56224.1"/>
    <property type="molecule type" value="Genomic_DNA"/>
</dbReference>
<dbReference type="PROSITE" id="PS50022">
    <property type="entry name" value="FA58C_3"/>
    <property type="match status" value="1"/>
</dbReference>
<feature type="domain" description="F5/8 type C" evidence="2">
    <location>
        <begin position="1"/>
        <end position="46"/>
    </location>
</feature>
<dbReference type="AlphaFoldDB" id="A0A382N4W8"/>
<name>A0A382N4W8_9ZZZZ</name>
<reference evidence="3" key="1">
    <citation type="submission" date="2018-05" db="EMBL/GenBank/DDBJ databases">
        <authorList>
            <person name="Lanie J.A."/>
            <person name="Ng W.-L."/>
            <person name="Kazmierczak K.M."/>
            <person name="Andrzejewski T.M."/>
            <person name="Davidsen T.M."/>
            <person name="Wayne K.J."/>
            <person name="Tettelin H."/>
            <person name="Glass J.I."/>
            <person name="Rusch D."/>
            <person name="Podicherti R."/>
            <person name="Tsui H.-C.T."/>
            <person name="Winkler M.E."/>
        </authorList>
    </citation>
    <scope>NUCLEOTIDE SEQUENCE</scope>
</reference>
<accession>A0A382N4W8</accession>
<keyword evidence="1" id="KW-0413">Isomerase</keyword>
<feature type="non-terminal residue" evidence="3">
    <location>
        <position position="46"/>
    </location>
</feature>
<gene>
    <name evidence="3" type="ORF">METZ01_LOCUS309078</name>
</gene>
<organism evidence="3">
    <name type="scientific">marine metagenome</name>
    <dbReference type="NCBI Taxonomy" id="408172"/>
    <lineage>
        <taxon>unclassified sequences</taxon>
        <taxon>metagenomes</taxon>
        <taxon>ecological metagenomes</taxon>
    </lineage>
</organism>
<evidence type="ECO:0000259" key="2">
    <source>
        <dbReference type="PROSITE" id="PS50022"/>
    </source>
</evidence>
<dbReference type="InterPro" id="IPR020103">
    <property type="entry name" value="PsdUridine_synth_cat_dom_sf"/>
</dbReference>